<reference evidence="5 6" key="1">
    <citation type="submission" date="2020-08" db="EMBL/GenBank/DDBJ databases">
        <title>Genomic Encyclopedia of Type Strains, Phase III (KMG-III): the genomes of soil and plant-associated and newly described type strains.</title>
        <authorList>
            <person name="Whitman W."/>
        </authorList>
    </citation>
    <scope>NUCLEOTIDE SEQUENCE [LARGE SCALE GENOMIC DNA]</scope>
    <source>
        <strain evidence="5 6">CECT 5862</strain>
    </source>
</reference>
<sequence length="220" mass="24105">MKITQISKHIWSLKIWMIIPVQVWVVVEEDGVVLVDAGIPSMAGGIMKFIEKLNAGPLKAIVLTHGHSDHVGAIPKIRERYPVPVYVHAIEKPFMEGEAAYPRRKKAAASLAKGIASPLPDTSISNSARFGSLAIHWTPGHSPGHVAFYHEGDGVLLAGDLFTAKKGQLRKPMAMFTADMAEAMRSSQIVRQLQPKRLEVCHGSSVLNPASQMERYLQQA</sequence>
<keyword evidence="6" id="KW-1185">Reference proteome</keyword>
<dbReference type="InterPro" id="IPR036866">
    <property type="entry name" value="RibonucZ/Hydroxyglut_hydro"/>
</dbReference>
<dbReference type="CDD" id="cd07721">
    <property type="entry name" value="yflN-like_MBL-fold"/>
    <property type="match status" value="1"/>
</dbReference>
<organism evidence="5 6">
    <name type="scientific">Paenibacillus phyllosphaerae</name>
    <dbReference type="NCBI Taxonomy" id="274593"/>
    <lineage>
        <taxon>Bacteria</taxon>
        <taxon>Bacillati</taxon>
        <taxon>Bacillota</taxon>
        <taxon>Bacilli</taxon>
        <taxon>Bacillales</taxon>
        <taxon>Paenibacillaceae</taxon>
        <taxon>Paenibacillus</taxon>
    </lineage>
</organism>
<feature type="domain" description="Metallo-beta-lactamase" evidence="4">
    <location>
        <begin position="20"/>
        <end position="202"/>
    </location>
</feature>
<evidence type="ECO:0000313" key="6">
    <source>
        <dbReference type="Proteomes" id="UP000570361"/>
    </source>
</evidence>
<name>A0A7W5B204_9BACL</name>
<dbReference type="EMBL" id="JACHXK010000015">
    <property type="protein sequence ID" value="MBB3112957.1"/>
    <property type="molecule type" value="Genomic_DNA"/>
</dbReference>
<keyword evidence="5" id="KW-0378">Hydrolase</keyword>
<gene>
    <name evidence="5" type="ORF">FHS18_005059</name>
</gene>
<dbReference type="PANTHER" id="PTHR42951:SF17">
    <property type="entry name" value="METALLO-BETA-LACTAMASE DOMAIN-CONTAINING PROTEIN"/>
    <property type="match status" value="1"/>
</dbReference>
<comment type="catalytic activity">
    <reaction evidence="3">
        <text>3',5'-cyclic UMP + H2O = UMP + H(+)</text>
        <dbReference type="Rhea" id="RHEA:70575"/>
        <dbReference type="ChEBI" id="CHEBI:15377"/>
        <dbReference type="ChEBI" id="CHEBI:15378"/>
        <dbReference type="ChEBI" id="CHEBI:57865"/>
        <dbReference type="ChEBI" id="CHEBI:184387"/>
    </reaction>
    <physiologicalReaction direction="left-to-right" evidence="3">
        <dbReference type="Rhea" id="RHEA:70576"/>
    </physiologicalReaction>
</comment>
<proteinExistence type="predicted"/>
<protein>
    <submittedName>
        <fullName evidence="5">Glyoxylase-like metal-dependent hydrolase (Beta-lactamase superfamily II)</fullName>
    </submittedName>
</protein>
<evidence type="ECO:0000313" key="5">
    <source>
        <dbReference type="EMBL" id="MBB3112957.1"/>
    </source>
</evidence>
<dbReference type="Proteomes" id="UP000570361">
    <property type="component" value="Unassembled WGS sequence"/>
</dbReference>
<dbReference type="RefSeq" id="WP_183603056.1">
    <property type="nucleotide sequence ID" value="NZ_JACHXK010000015.1"/>
</dbReference>
<accession>A0A7W5B204</accession>
<dbReference type="SMART" id="SM00849">
    <property type="entry name" value="Lactamase_B"/>
    <property type="match status" value="1"/>
</dbReference>
<comment type="function">
    <text evidence="2">Counteracts the endogenous Pycsar antiviral defense system. Phosphodiesterase that enables metal-dependent hydrolysis of host cyclic nucleotide Pycsar defense signals such as cCMP and cUMP.</text>
</comment>
<evidence type="ECO:0000259" key="4">
    <source>
        <dbReference type="SMART" id="SM00849"/>
    </source>
</evidence>
<dbReference type="Pfam" id="PF00753">
    <property type="entry name" value="Lactamase_B"/>
    <property type="match status" value="1"/>
</dbReference>
<comment type="caution">
    <text evidence="5">The sequence shown here is derived from an EMBL/GenBank/DDBJ whole genome shotgun (WGS) entry which is preliminary data.</text>
</comment>
<dbReference type="AlphaFoldDB" id="A0A7W5B204"/>
<dbReference type="SUPFAM" id="SSF56281">
    <property type="entry name" value="Metallo-hydrolase/oxidoreductase"/>
    <property type="match status" value="1"/>
</dbReference>
<comment type="catalytic activity">
    <reaction evidence="1">
        <text>3',5'-cyclic CMP + H2O = CMP + H(+)</text>
        <dbReference type="Rhea" id="RHEA:72675"/>
        <dbReference type="ChEBI" id="CHEBI:15377"/>
        <dbReference type="ChEBI" id="CHEBI:15378"/>
        <dbReference type="ChEBI" id="CHEBI:58003"/>
        <dbReference type="ChEBI" id="CHEBI:60377"/>
    </reaction>
    <physiologicalReaction direction="left-to-right" evidence="1">
        <dbReference type="Rhea" id="RHEA:72676"/>
    </physiologicalReaction>
</comment>
<dbReference type="PANTHER" id="PTHR42951">
    <property type="entry name" value="METALLO-BETA-LACTAMASE DOMAIN-CONTAINING"/>
    <property type="match status" value="1"/>
</dbReference>
<evidence type="ECO:0000256" key="3">
    <source>
        <dbReference type="ARBA" id="ARBA00048505"/>
    </source>
</evidence>
<evidence type="ECO:0000256" key="2">
    <source>
        <dbReference type="ARBA" id="ARBA00034301"/>
    </source>
</evidence>
<dbReference type="InterPro" id="IPR001279">
    <property type="entry name" value="Metallo-B-lactamas"/>
</dbReference>
<dbReference type="Gene3D" id="3.60.15.10">
    <property type="entry name" value="Ribonuclease Z/Hydroxyacylglutathione hydrolase-like"/>
    <property type="match status" value="1"/>
</dbReference>
<dbReference type="InterPro" id="IPR050855">
    <property type="entry name" value="NDM-1-like"/>
</dbReference>
<evidence type="ECO:0000256" key="1">
    <source>
        <dbReference type="ARBA" id="ARBA00034221"/>
    </source>
</evidence>
<dbReference type="GO" id="GO:0016787">
    <property type="term" value="F:hydrolase activity"/>
    <property type="evidence" value="ECO:0007669"/>
    <property type="project" value="UniProtKB-KW"/>
</dbReference>